<dbReference type="HAMAP" id="MF_02040">
    <property type="entry name" value="Mrp_NBP35"/>
    <property type="match status" value="1"/>
</dbReference>
<evidence type="ECO:0000256" key="4">
    <source>
        <dbReference type="ARBA" id="ARBA00023004"/>
    </source>
</evidence>
<dbReference type="Pfam" id="PF10609">
    <property type="entry name" value="ParA"/>
    <property type="match status" value="1"/>
</dbReference>
<keyword evidence="7" id="KW-1185">Reference proteome</keyword>
<evidence type="ECO:0000256" key="2">
    <source>
        <dbReference type="ARBA" id="ARBA00022741"/>
    </source>
</evidence>
<accession>A0ABQ5JTM5</accession>
<keyword evidence="1" id="KW-0479">Metal-binding</keyword>
<dbReference type="PANTHER" id="PTHR23264:SF19">
    <property type="entry name" value="CYTOSOLIC FE-S CLUSTER ASSEMBLY FACTOR NUBP2"/>
    <property type="match status" value="1"/>
</dbReference>
<dbReference type="PANTHER" id="PTHR23264">
    <property type="entry name" value="NUCLEOTIDE-BINDING PROTEIN NBP35 YEAST -RELATED"/>
    <property type="match status" value="1"/>
</dbReference>
<gene>
    <name evidence="6" type="ORF">ADUPG1_010698</name>
</gene>
<evidence type="ECO:0000313" key="7">
    <source>
        <dbReference type="Proteomes" id="UP001057375"/>
    </source>
</evidence>
<reference evidence="6" key="1">
    <citation type="submission" date="2022-03" db="EMBL/GenBank/DDBJ databases">
        <title>Draft genome sequence of Aduncisulcus paluster, a free-living microaerophilic Fornicata.</title>
        <authorList>
            <person name="Yuyama I."/>
            <person name="Kume K."/>
            <person name="Tamura T."/>
            <person name="Inagaki Y."/>
            <person name="Hashimoto T."/>
        </authorList>
    </citation>
    <scope>NUCLEOTIDE SEQUENCE</scope>
    <source>
        <strain evidence="6">NY0171</strain>
    </source>
</reference>
<evidence type="ECO:0000256" key="5">
    <source>
        <dbReference type="ARBA" id="ARBA00023014"/>
    </source>
</evidence>
<name>A0ABQ5JTM5_9EUKA</name>
<dbReference type="InterPro" id="IPR019591">
    <property type="entry name" value="Mrp/NBP35_ATP-bd"/>
</dbReference>
<dbReference type="InterPro" id="IPR027417">
    <property type="entry name" value="P-loop_NTPase"/>
</dbReference>
<keyword evidence="3" id="KW-0067">ATP-binding</keyword>
<dbReference type="CDD" id="cd02037">
    <property type="entry name" value="Mrp_NBP35"/>
    <property type="match status" value="1"/>
</dbReference>
<protein>
    <submittedName>
        <fullName evidence="6">Cytosolic Fe-S cluster assembly factor nubp1-A</fullName>
    </submittedName>
</protein>
<dbReference type="EMBL" id="BQXS01011670">
    <property type="protein sequence ID" value="GKT15399.1"/>
    <property type="molecule type" value="Genomic_DNA"/>
</dbReference>
<keyword evidence="4" id="KW-0408">Iron</keyword>
<dbReference type="Gene3D" id="3.40.50.300">
    <property type="entry name" value="P-loop containing nucleotide triphosphate hydrolases"/>
    <property type="match status" value="1"/>
</dbReference>
<dbReference type="InterPro" id="IPR033756">
    <property type="entry name" value="YlxH/NBP35"/>
</dbReference>
<evidence type="ECO:0000256" key="1">
    <source>
        <dbReference type="ARBA" id="ARBA00022723"/>
    </source>
</evidence>
<proteinExistence type="inferred from homology"/>
<organism evidence="6 7">
    <name type="scientific">Aduncisulcus paluster</name>
    <dbReference type="NCBI Taxonomy" id="2918883"/>
    <lineage>
        <taxon>Eukaryota</taxon>
        <taxon>Metamonada</taxon>
        <taxon>Carpediemonas-like organisms</taxon>
        <taxon>Aduncisulcus</taxon>
    </lineage>
</organism>
<dbReference type="SUPFAM" id="SSF52540">
    <property type="entry name" value="P-loop containing nucleoside triphosphate hydrolases"/>
    <property type="match status" value="1"/>
</dbReference>
<evidence type="ECO:0000313" key="6">
    <source>
        <dbReference type="EMBL" id="GKT15399.1"/>
    </source>
</evidence>
<sequence>MSCSGNCSTCPHRGSCSSGGSVDPDLAQITECMSKIKNIVLVLSGKGGVGKSAVACQMAFALAGRGKQVGLLDVDVCGPSVPTITGTTASSVHSAGKGWEPVVCDVGDGEGSLSIMSIGFLLPSPDDAVIWRGPRKVSLIKNFLKDVAWGELDYLVIDTPPGSSDEHLSIVSFLKSVGISGAVLVTQPQEVSLSDVRKEVDFCRRTAIPILGLIENMSGFVCPCCGEETIVFHPSAGGGEKLCLDAKIRFLGRIPLDPSLTIACDSGRRWEGVVMEKEDKKRAEGKEDKSISVGWKRFCGIVDELEKIVSEK</sequence>
<keyword evidence="5" id="KW-0411">Iron-sulfur</keyword>
<evidence type="ECO:0000256" key="3">
    <source>
        <dbReference type="ARBA" id="ARBA00022840"/>
    </source>
</evidence>
<keyword evidence="2" id="KW-0547">Nucleotide-binding</keyword>
<dbReference type="Proteomes" id="UP001057375">
    <property type="component" value="Unassembled WGS sequence"/>
</dbReference>
<comment type="caution">
    <text evidence="6">The sequence shown here is derived from an EMBL/GenBank/DDBJ whole genome shotgun (WGS) entry which is preliminary data.</text>
</comment>